<dbReference type="PANTHER" id="PTHR11895:SF176">
    <property type="entry name" value="AMIDASE AMID-RELATED"/>
    <property type="match status" value="1"/>
</dbReference>
<dbReference type="RefSeq" id="WP_092495694.1">
    <property type="nucleotide sequence ID" value="NZ_FOFG01000003.1"/>
</dbReference>
<evidence type="ECO:0000313" key="5">
    <source>
        <dbReference type="Proteomes" id="UP000199647"/>
    </source>
</evidence>
<proteinExistence type="predicted"/>
<dbReference type="Pfam" id="PF01425">
    <property type="entry name" value="Amidase"/>
    <property type="match status" value="1"/>
</dbReference>
<evidence type="ECO:0000256" key="2">
    <source>
        <dbReference type="ARBA" id="ARBA00021874"/>
    </source>
</evidence>
<sequence length="467" mass="50387">MESPELHYRQLTDVAIDIKAHRLSPVEVTQAILARIEKLEPELQSYTTVTADLALEQAREAEAEIMQGRYRSPLHGIPIAVKDLCYTKGIPTSAGMAINRNWVPDYDATVVKRLRDSGAIILGKLHMTEGATLEHHPEMPPPRNPWNSDLWTGVSSSGSGVATAAGLCYASLGSDTGGSIRFPSACNALTGVKPTWGRVSRYGVFDLGASYDTVGPMTRSAADSATVLRAIAGYDENDPTSLSDPVPDYLGDLQGVYGARALTIGVDWGFNSEDADPAMIAQIEAAAAIFAELGAELRDVEFPDPGLVLDPSMNLIGVELAVAHEGSYPGQAERYGPAIAKMIESGRNADPVQLGRAMIERDKFRGRMARLFTKVDAVIIPVFMRGSPTWSEVADLVENDMRALMKFTSPINASRNPTVTLPCGFTPDGNPVAFQLVGAHCSEGVLLRAAHAYQQMTDWHTRRPPLA</sequence>
<reference evidence="4 5" key="1">
    <citation type="submission" date="2016-10" db="EMBL/GenBank/DDBJ databases">
        <authorList>
            <person name="de Groot N.N."/>
        </authorList>
    </citation>
    <scope>NUCLEOTIDE SEQUENCE [LARGE SCALE GENOMIC DNA]</scope>
    <source>
        <strain evidence="4 5">A52C2</strain>
    </source>
</reference>
<dbReference type="InterPro" id="IPR000120">
    <property type="entry name" value="Amidase"/>
</dbReference>
<comment type="function">
    <text evidence="1">Hydrolyzes indole-3-acetamide (IAM) into indole-3-acetic acid (IAA).</text>
</comment>
<evidence type="ECO:0000259" key="3">
    <source>
        <dbReference type="Pfam" id="PF01425"/>
    </source>
</evidence>
<evidence type="ECO:0000256" key="1">
    <source>
        <dbReference type="ARBA" id="ARBA00003871"/>
    </source>
</evidence>
<gene>
    <name evidence="4" type="ORF">SAMN05216548_10369</name>
</gene>
<organism evidence="4 5">
    <name type="scientific">Faunimonas pinastri</name>
    <dbReference type="NCBI Taxonomy" id="1855383"/>
    <lineage>
        <taxon>Bacteria</taxon>
        <taxon>Pseudomonadati</taxon>
        <taxon>Pseudomonadota</taxon>
        <taxon>Alphaproteobacteria</taxon>
        <taxon>Hyphomicrobiales</taxon>
        <taxon>Afifellaceae</taxon>
        <taxon>Faunimonas</taxon>
    </lineage>
</organism>
<evidence type="ECO:0000313" key="4">
    <source>
        <dbReference type="EMBL" id="SEQ20804.1"/>
    </source>
</evidence>
<dbReference type="PROSITE" id="PS00571">
    <property type="entry name" value="AMIDASES"/>
    <property type="match status" value="1"/>
</dbReference>
<dbReference type="PANTHER" id="PTHR11895">
    <property type="entry name" value="TRANSAMIDASE"/>
    <property type="match status" value="1"/>
</dbReference>
<dbReference type="GO" id="GO:0003824">
    <property type="term" value="F:catalytic activity"/>
    <property type="evidence" value="ECO:0007669"/>
    <property type="project" value="InterPro"/>
</dbReference>
<dbReference type="SUPFAM" id="SSF75304">
    <property type="entry name" value="Amidase signature (AS) enzymes"/>
    <property type="match status" value="1"/>
</dbReference>
<dbReference type="Gene3D" id="3.90.1300.10">
    <property type="entry name" value="Amidase signature (AS) domain"/>
    <property type="match status" value="1"/>
</dbReference>
<dbReference type="InterPro" id="IPR036928">
    <property type="entry name" value="AS_sf"/>
</dbReference>
<dbReference type="InterPro" id="IPR020556">
    <property type="entry name" value="Amidase_CS"/>
</dbReference>
<keyword evidence="5" id="KW-1185">Reference proteome</keyword>
<name>A0A1H9E503_9HYPH</name>
<dbReference type="AlphaFoldDB" id="A0A1H9E503"/>
<accession>A0A1H9E503</accession>
<dbReference type="STRING" id="1855383.SAMN05216548_10369"/>
<dbReference type="EMBL" id="FOFG01000003">
    <property type="protein sequence ID" value="SEQ20804.1"/>
    <property type="molecule type" value="Genomic_DNA"/>
</dbReference>
<dbReference type="OrthoDB" id="9811471at2"/>
<feature type="domain" description="Amidase" evidence="3">
    <location>
        <begin position="27"/>
        <end position="447"/>
    </location>
</feature>
<dbReference type="InterPro" id="IPR023631">
    <property type="entry name" value="Amidase_dom"/>
</dbReference>
<dbReference type="Proteomes" id="UP000199647">
    <property type="component" value="Unassembled WGS sequence"/>
</dbReference>
<protein>
    <recommendedName>
        <fullName evidence="2">Indoleacetamide hydrolase</fullName>
    </recommendedName>
</protein>